<gene>
    <name evidence="2" type="ORF">ABNG04_09965</name>
</gene>
<dbReference type="Proteomes" id="UP001567572">
    <property type="component" value="Unassembled WGS sequence"/>
</dbReference>
<comment type="caution">
    <text evidence="2">The sequence shown here is derived from an EMBL/GenBank/DDBJ whole genome shotgun (WGS) entry which is preliminary data.</text>
</comment>
<dbReference type="AlphaFoldDB" id="A0ABD5M3Q9"/>
<organism evidence="2 3">
    <name type="scientific">Halorubrum miltondacostae</name>
    <dbReference type="NCBI Taxonomy" id="3076378"/>
    <lineage>
        <taxon>Archaea</taxon>
        <taxon>Methanobacteriati</taxon>
        <taxon>Methanobacteriota</taxon>
        <taxon>Stenosarchaea group</taxon>
        <taxon>Halobacteria</taxon>
        <taxon>Halobacteriales</taxon>
        <taxon>Haloferacaceae</taxon>
        <taxon>Halorubrum</taxon>
    </lineage>
</organism>
<dbReference type="EMBL" id="JBEDNY010000003">
    <property type="protein sequence ID" value="MEZ3164191.1"/>
    <property type="molecule type" value="Genomic_DNA"/>
</dbReference>
<keyword evidence="1" id="KW-0812">Transmembrane</keyword>
<name>A0ABD5M3Q9_9EURY</name>
<accession>A0ABD5M3Q9</accession>
<evidence type="ECO:0000313" key="2">
    <source>
        <dbReference type="EMBL" id="MEZ3164191.1"/>
    </source>
</evidence>
<keyword evidence="3" id="KW-1185">Reference proteome</keyword>
<reference evidence="2 3" key="1">
    <citation type="submission" date="2024-06" db="EMBL/GenBank/DDBJ databases">
        <title>Halorubrum miltondacostae sp. nov., a potential PHA producer isolated from an inland solar saltern in Rio Maior, Portugal.</title>
        <authorList>
            <person name="Albuquerque L."/>
            <person name="Viver T."/>
            <person name="Barroso C."/>
            <person name="Claudino R."/>
            <person name="Galvan M."/>
            <person name="Simoes G."/>
            <person name="Lobo Da Cunha A."/>
            <person name="Egas C."/>
        </authorList>
    </citation>
    <scope>NUCLEOTIDE SEQUENCE [LARGE SCALE GENOMIC DNA]</scope>
    <source>
        <strain evidence="2 3">RMP-11</strain>
    </source>
</reference>
<keyword evidence="1" id="KW-0472">Membrane</keyword>
<evidence type="ECO:0000313" key="3">
    <source>
        <dbReference type="Proteomes" id="UP001567572"/>
    </source>
</evidence>
<evidence type="ECO:0000256" key="1">
    <source>
        <dbReference type="SAM" id="Phobius"/>
    </source>
</evidence>
<sequence>MSATLSYLPAMLALRAVSRVPLTRHAADGTAPVSDGDGLPVSEVAGVTARPDFAATLFLITELGVVVGFLAGVGATFAAGD</sequence>
<protein>
    <submittedName>
        <fullName evidence="2">Uncharacterized protein</fullName>
    </submittedName>
</protein>
<feature type="transmembrane region" description="Helical" evidence="1">
    <location>
        <begin position="53"/>
        <end position="79"/>
    </location>
</feature>
<proteinExistence type="predicted"/>
<keyword evidence="1" id="KW-1133">Transmembrane helix</keyword>
<dbReference type="RefSeq" id="WP_371162274.1">
    <property type="nucleotide sequence ID" value="NZ_JBEDNX010000005.1"/>
</dbReference>